<evidence type="ECO:0000313" key="2">
    <source>
        <dbReference type="Proteomes" id="UP000823941"/>
    </source>
</evidence>
<reference evidence="1 2" key="1">
    <citation type="submission" date="2021-06" db="EMBL/GenBank/DDBJ databases">
        <title>A haploid diamondback moth (Plutella xylostella L.) genome assembly resolves 31 chromosomes and identifies a diamide resistance mutation.</title>
        <authorList>
            <person name="Ward C.M."/>
            <person name="Perry K.D."/>
            <person name="Baker G."/>
            <person name="Powis K."/>
            <person name="Heckel D.G."/>
            <person name="Baxter S.W."/>
        </authorList>
    </citation>
    <scope>NUCLEOTIDE SEQUENCE [LARGE SCALE GENOMIC DNA]</scope>
    <source>
        <strain evidence="1 2">LV</strain>
        <tissue evidence="1">Single pupa</tissue>
    </source>
</reference>
<comment type="caution">
    <text evidence="1">The sequence shown here is derived from an EMBL/GenBank/DDBJ whole genome shotgun (WGS) entry which is preliminary data.</text>
</comment>
<name>A0ABQ7PRK4_PLUXY</name>
<keyword evidence="2" id="KW-1185">Reference proteome</keyword>
<proteinExistence type="predicted"/>
<dbReference type="EMBL" id="JAHIBW010000030">
    <property type="protein sequence ID" value="KAG7295602.1"/>
    <property type="molecule type" value="Genomic_DNA"/>
</dbReference>
<sequence length="54" mass="5865">MECLVHQRSLVLLGVLETHRATSPCSARGAPCWTPCRRGSHHSGRWRAGPASSP</sequence>
<evidence type="ECO:0000313" key="1">
    <source>
        <dbReference type="EMBL" id="KAG7295602.1"/>
    </source>
</evidence>
<gene>
    <name evidence="1" type="ORF">JYU34_021871</name>
</gene>
<protein>
    <submittedName>
        <fullName evidence="1">Uncharacterized protein</fullName>
    </submittedName>
</protein>
<organism evidence="1 2">
    <name type="scientific">Plutella xylostella</name>
    <name type="common">Diamondback moth</name>
    <name type="synonym">Plutella maculipennis</name>
    <dbReference type="NCBI Taxonomy" id="51655"/>
    <lineage>
        <taxon>Eukaryota</taxon>
        <taxon>Metazoa</taxon>
        <taxon>Ecdysozoa</taxon>
        <taxon>Arthropoda</taxon>
        <taxon>Hexapoda</taxon>
        <taxon>Insecta</taxon>
        <taxon>Pterygota</taxon>
        <taxon>Neoptera</taxon>
        <taxon>Endopterygota</taxon>
        <taxon>Lepidoptera</taxon>
        <taxon>Glossata</taxon>
        <taxon>Ditrysia</taxon>
        <taxon>Yponomeutoidea</taxon>
        <taxon>Plutellidae</taxon>
        <taxon>Plutella</taxon>
    </lineage>
</organism>
<dbReference type="Proteomes" id="UP000823941">
    <property type="component" value="Chromosome 30"/>
</dbReference>
<accession>A0ABQ7PRK4</accession>